<reference evidence="8 9" key="1">
    <citation type="submission" date="2022-12" db="EMBL/GenBank/DDBJ databases">
        <title>Chromosome-scale assembly of the Ensete ventricosum genome.</title>
        <authorList>
            <person name="Dussert Y."/>
            <person name="Stocks J."/>
            <person name="Wendawek A."/>
            <person name="Woldeyes F."/>
            <person name="Nichols R.A."/>
            <person name="Borrell J.S."/>
        </authorList>
    </citation>
    <scope>NUCLEOTIDE SEQUENCE [LARGE SCALE GENOMIC DNA]</scope>
    <source>
        <strain evidence="9">cv. Maze</strain>
        <tissue evidence="8">Seeds</tissue>
    </source>
</reference>
<feature type="signal peptide" evidence="6">
    <location>
        <begin position="1"/>
        <end position="48"/>
    </location>
</feature>
<evidence type="ECO:0000313" key="8">
    <source>
        <dbReference type="EMBL" id="KAJ8460491.1"/>
    </source>
</evidence>
<keyword evidence="9" id="KW-1185">Reference proteome</keyword>
<evidence type="ECO:0000256" key="4">
    <source>
        <dbReference type="ARBA" id="ARBA00023180"/>
    </source>
</evidence>
<dbReference type="Gene3D" id="1.10.110.10">
    <property type="entry name" value="Plant lipid-transfer and hydrophobic proteins"/>
    <property type="match status" value="1"/>
</dbReference>
<dbReference type="SMART" id="SM00499">
    <property type="entry name" value="AAI"/>
    <property type="match status" value="1"/>
</dbReference>
<dbReference type="GO" id="GO:0008289">
    <property type="term" value="F:lipid binding"/>
    <property type="evidence" value="ECO:0007669"/>
    <property type="project" value="InterPro"/>
</dbReference>
<keyword evidence="4" id="KW-0325">Glycoprotein</keyword>
<accession>A0AAV8P3B5</accession>
<dbReference type="GO" id="GO:0006869">
    <property type="term" value="P:lipid transport"/>
    <property type="evidence" value="ECO:0007669"/>
    <property type="project" value="InterPro"/>
</dbReference>
<keyword evidence="3" id="KW-1015">Disulfide bond</keyword>
<feature type="region of interest" description="Disordered" evidence="5">
    <location>
        <begin position="148"/>
        <end position="180"/>
    </location>
</feature>
<feature type="compositionally biased region" description="Low complexity" evidence="5">
    <location>
        <begin position="161"/>
        <end position="172"/>
    </location>
</feature>
<sequence>MTANLPRSHKLHSKLLMAADSSSPSSSFNALLMSVFLALSLLIPAASSDISSDVAECGSHLVAMQTCITFVQGTAKAPTPDCCTGLKTVLANKPKCLCILVKLHDDPQLPIKINVTRALALPTACSARANISKCPQILKLPPNSKEAEIFKQSGSPTQAKGNSTINTTTGTSPRASSETSSGRRDYLEWRGWLARKAAVACVLFFVMPLPLPT</sequence>
<dbReference type="InterPro" id="IPR016140">
    <property type="entry name" value="Bifunc_inhib/LTP/seed_store"/>
</dbReference>
<dbReference type="Proteomes" id="UP001222027">
    <property type="component" value="Unassembled WGS sequence"/>
</dbReference>
<keyword evidence="2 6" id="KW-0732">Signal</keyword>
<gene>
    <name evidence="8" type="ORF">OPV22_033417</name>
</gene>
<dbReference type="AlphaFoldDB" id="A0AAV8P3B5"/>
<evidence type="ECO:0000256" key="5">
    <source>
        <dbReference type="SAM" id="MobiDB-lite"/>
    </source>
</evidence>
<evidence type="ECO:0000256" key="6">
    <source>
        <dbReference type="SAM" id="SignalP"/>
    </source>
</evidence>
<name>A0AAV8P3B5_ENSVE</name>
<proteinExistence type="inferred from homology"/>
<evidence type="ECO:0000313" key="9">
    <source>
        <dbReference type="Proteomes" id="UP001222027"/>
    </source>
</evidence>
<dbReference type="SUPFAM" id="SSF47699">
    <property type="entry name" value="Bifunctional inhibitor/lipid-transfer protein/seed storage 2S albumin"/>
    <property type="match status" value="1"/>
</dbReference>
<dbReference type="PANTHER" id="PTHR33044">
    <property type="entry name" value="BIFUNCTIONAL INHIBITOR/LIPID-TRANSFER PROTEIN/SEED STORAGE 2S ALBUMIN SUPERFAMILY PROTEIN-RELATED"/>
    <property type="match status" value="1"/>
</dbReference>
<dbReference type="Pfam" id="PF14368">
    <property type="entry name" value="LTP_2"/>
    <property type="match status" value="1"/>
</dbReference>
<dbReference type="EMBL" id="JAQQAF010000009">
    <property type="protein sequence ID" value="KAJ8460491.1"/>
    <property type="molecule type" value="Genomic_DNA"/>
</dbReference>
<evidence type="ECO:0000259" key="7">
    <source>
        <dbReference type="SMART" id="SM00499"/>
    </source>
</evidence>
<feature type="domain" description="Bifunctional inhibitor/plant lipid transfer protein/seed storage helical" evidence="7">
    <location>
        <begin position="57"/>
        <end position="134"/>
    </location>
</feature>
<dbReference type="CDD" id="cd00010">
    <property type="entry name" value="AAI_LTSS"/>
    <property type="match status" value="1"/>
</dbReference>
<dbReference type="PRINTS" id="PR00382">
    <property type="entry name" value="LIPIDTRNSFER"/>
</dbReference>
<feature type="chain" id="PRO_5043462672" description="Bifunctional inhibitor/plant lipid transfer protein/seed storage helical domain-containing protein" evidence="6">
    <location>
        <begin position="49"/>
        <end position="213"/>
    </location>
</feature>
<evidence type="ECO:0000256" key="1">
    <source>
        <dbReference type="ARBA" id="ARBA00009748"/>
    </source>
</evidence>
<comment type="caution">
    <text evidence="8">The sequence shown here is derived from an EMBL/GenBank/DDBJ whole genome shotgun (WGS) entry which is preliminary data.</text>
</comment>
<protein>
    <recommendedName>
        <fullName evidence="7">Bifunctional inhibitor/plant lipid transfer protein/seed storage helical domain-containing protein</fullName>
    </recommendedName>
</protein>
<dbReference type="InterPro" id="IPR000528">
    <property type="entry name" value="Plant_nsLTP"/>
</dbReference>
<organism evidence="8 9">
    <name type="scientific">Ensete ventricosum</name>
    <name type="common">Abyssinian banana</name>
    <name type="synonym">Musa ensete</name>
    <dbReference type="NCBI Taxonomy" id="4639"/>
    <lineage>
        <taxon>Eukaryota</taxon>
        <taxon>Viridiplantae</taxon>
        <taxon>Streptophyta</taxon>
        <taxon>Embryophyta</taxon>
        <taxon>Tracheophyta</taxon>
        <taxon>Spermatophyta</taxon>
        <taxon>Magnoliopsida</taxon>
        <taxon>Liliopsida</taxon>
        <taxon>Zingiberales</taxon>
        <taxon>Musaceae</taxon>
        <taxon>Ensete</taxon>
    </lineage>
</organism>
<evidence type="ECO:0000256" key="2">
    <source>
        <dbReference type="ARBA" id="ARBA00022729"/>
    </source>
</evidence>
<dbReference type="InterPro" id="IPR036312">
    <property type="entry name" value="Bifun_inhib/LTP/seed_sf"/>
</dbReference>
<dbReference type="InterPro" id="IPR043325">
    <property type="entry name" value="LTSS"/>
</dbReference>
<comment type="similarity">
    <text evidence="1">Belongs to the plant LTP family.</text>
</comment>
<evidence type="ECO:0000256" key="3">
    <source>
        <dbReference type="ARBA" id="ARBA00023157"/>
    </source>
</evidence>